<gene>
    <name evidence="1" type="ORF">JMJ58_19385</name>
</gene>
<proteinExistence type="predicted"/>
<dbReference type="KEGG" id="hsal:JMJ58_19385"/>
<reference evidence="1 2" key="1">
    <citation type="submission" date="2021-01" db="EMBL/GenBank/DDBJ databases">
        <title>Genome Sequence and Methylation Pattern of Haloterrigena salifodinae BOL5-1, An Extremely Halophilic Archaeon from a Bolivian Salt Mine.</title>
        <authorList>
            <person name="DasSarma P."/>
            <person name="Anton B.P."/>
            <person name="DasSarma S.L."/>
            <person name="von Ehrenheim H.A.L."/>
            <person name="Martinez F.L."/>
            <person name="Guzman D."/>
            <person name="Roberts R.J."/>
            <person name="DasSarma S."/>
        </authorList>
    </citation>
    <scope>NUCLEOTIDE SEQUENCE [LARGE SCALE GENOMIC DNA]</scope>
    <source>
        <strain evidence="1 2">BOL5-1</strain>
    </source>
</reference>
<name>A0A8T8DZT5_9EURY</name>
<accession>A0A8T8DZT5</accession>
<dbReference type="AlphaFoldDB" id="A0A8T8DZT5"/>
<protein>
    <submittedName>
        <fullName evidence="1">Uncharacterized protein</fullName>
    </submittedName>
</protein>
<evidence type="ECO:0000313" key="2">
    <source>
        <dbReference type="Proteomes" id="UP000637819"/>
    </source>
</evidence>
<dbReference type="EMBL" id="CP069188">
    <property type="protein sequence ID" value="QRV15045.1"/>
    <property type="molecule type" value="Genomic_DNA"/>
</dbReference>
<organism evidence="1 2">
    <name type="scientific">Haloterrigena salifodinae</name>
    <dbReference type="NCBI Taxonomy" id="2675099"/>
    <lineage>
        <taxon>Archaea</taxon>
        <taxon>Methanobacteriati</taxon>
        <taxon>Methanobacteriota</taxon>
        <taxon>Stenosarchaea group</taxon>
        <taxon>Halobacteria</taxon>
        <taxon>Halobacteriales</taxon>
        <taxon>Natrialbaceae</taxon>
        <taxon>Haloterrigena</taxon>
    </lineage>
</organism>
<dbReference type="Proteomes" id="UP000637819">
    <property type="component" value="Chromosome"/>
</dbReference>
<sequence>MKAEINFEPSISIDWTANEKDVIKRTIVQFTAHFRDTNINWATHLKGTATSAVYTYNDLLKLNSALAEWERPRYENEPGWFLITAKELFEKTEALLEKADPDGLVIA</sequence>
<evidence type="ECO:0000313" key="1">
    <source>
        <dbReference type="EMBL" id="QRV15045.1"/>
    </source>
</evidence>
<dbReference type="RefSeq" id="WP_204747661.1">
    <property type="nucleotide sequence ID" value="NZ_CP069188.1"/>
</dbReference>
<dbReference type="GeneID" id="62877335"/>
<keyword evidence="2" id="KW-1185">Reference proteome</keyword>